<gene>
    <name evidence="2" type="ORF">HVS_12470</name>
</gene>
<reference evidence="2 3" key="1">
    <citation type="submission" date="2017-12" db="EMBL/GenBank/DDBJ databases">
        <title>Complete genome sequence of Herbivorax saccincola GGR1, a novel Cellulosome-producing hydrolytic bacterium in a thermophilic biogas plant, established by Illumina and Nanopore MinION sequencing.</title>
        <authorList>
            <person name="Pechtl A."/>
            <person name="Ruckert C."/>
            <person name="Koeck D.E."/>
            <person name="Maus I."/>
            <person name="Winkler A."/>
            <person name="Kalinowski J."/>
            <person name="Puhler A."/>
            <person name="Schwarz W.W."/>
            <person name="Zverlov V.V."/>
            <person name="Schluter A."/>
            <person name="Liebl W."/>
        </authorList>
    </citation>
    <scope>NUCLEOTIDE SEQUENCE [LARGE SCALE GENOMIC DNA]</scope>
    <source>
        <strain evidence="3">SR1</strain>
    </source>
</reference>
<keyword evidence="3" id="KW-1185">Reference proteome</keyword>
<dbReference type="AlphaFoldDB" id="A0A2K9E3Q7"/>
<keyword evidence="1" id="KW-1133">Transmembrane helix</keyword>
<keyword evidence="1" id="KW-0472">Membrane</keyword>
<name>A0A2K9E3Q7_9FIRM</name>
<accession>A0A2K9E3Q7</accession>
<organism evidence="2 3">
    <name type="scientific">Acetivibrio saccincola</name>
    <dbReference type="NCBI Taxonomy" id="1677857"/>
    <lineage>
        <taxon>Bacteria</taxon>
        <taxon>Bacillati</taxon>
        <taxon>Bacillota</taxon>
        <taxon>Clostridia</taxon>
        <taxon>Eubacteriales</taxon>
        <taxon>Oscillospiraceae</taxon>
        <taxon>Acetivibrio</taxon>
    </lineage>
</organism>
<evidence type="ECO:0000256" key="1">
    <source>
        <dbReference type="SAM" id="Phobius"/>
    </source>
</evidence>
<dbReference type="RefSeq" id="WP_101302788.1">
    <property type="nucleotide sequence ID" value="NZ_CP025197.1"/>
</dbReference>
<feature type="transmembrane region" description="Helical" evidence="1">
    <location>
        <begin position="149"/>
        <end position="167"/>
    </location>
</feature>
<protein>
    <submittedName>
        <fullName evidence="2">ABC-2 family transporter protein</fullName>
    </submittedName>
</protein>
<feature type="transmembrane region" description="Helical" evidence="1">
    <location>
        <begin position="254"/>
        <end position="271"/>
    </location>
</feature>
<dbReference type="Proteomes" id="UP000233534">
    <property type="component" value="Chromosome"/>
</dbReference>
<feature type="transmembrane region" description="Helical" evidence="1">
    <location>
        <begin position="16"/>
        <end position="35"/>
    </location>
</feature>
<dbReference type="KEGG" id="hsc:HVS_12470"/>
<keyword evidence="1" id="KW-0812">Transmembrane</keyword>
<feature type="transmembrane region" description="Helical" evidence="1">
    <location>
        <begin position="276"/>
        <end position="295"/>
    </location>
</feature>
<sequence length="315" mass="37392">MELLIKEFRKNLNGKMIFFLIAMFFVCLCISICYVKLDFTIDNLKESVILEYQAKLSGPLNAEKIEYLMDEEEFIIQTFNLYPEMHEKFLKGELERDEYNTFMDDYNSCMTREREFQYIYEKWQLVKEKEEPWIVYDYYWEKLFNQKNVVLFQLIAVIFLACAVMLVEMRNGFYPILNSTPFGRWNVLRCKMIYAVVSSSAFSLMFSFCNLYIYDKVYVLPQKGAPVYNISLFSNVSASLTLLQYFWLNAAVRILLISLLCVLVVLACYYWKRPSALFMLLCAIIVVSEISYMIFNFQYGLPVSEIFQANWILNI</sequence>
<evidence type="ECO:0000313" key="3">
    <source>
        <dbReference type="Proteomes" id="UP000233534"/>
    </source>
</evidence>
<feature type="transmembrane region" description="Helical" evidence="1">
    <location>
        <begin position="192"/>
        <end position="214"/>
    </location>
</feature>
<proteinExistence type="predicted"/>
<feature type="transmembrane region" description="Helical" evidence="1">
    <location>
        <begin position="226"/>
        <end position="248"/>
    </location>
</feature>
<evidence type="ECO:0000313" key="2">
    <source>
        <dbReference type="EMBL" id="AUG58367.1"/>
    </source>
</evidence>
<dbReference type="EMBL" id="CP025197">
    <property type="protein sequence ID" value="AUG58367.1"/>
    <property type="molecule type" value="Genomic_DNA"/>
</dbReference>